<comment type="caution">
    <text evidence="1">The sequence shown here is derived from an EMBL/GenBank/DDBJ whole genome shotgun (WGS) entry which is preliminary data.</text>
</comment>
<dbReference type="AlphaFoldDB" id="A0A0F9BP68"/>
<accession>A0A0F9BP68</accession>
<organism evidence="1">
    <name type="scientific">marine sediment metagenome</name>
    <dbReference type="NCBI Taxonomy" id="412755"/>
    <lineage>
        <taxon>unclassified sequences</taxon>
        <taxon>metagenomes</taxon>
        <taxon>ecological metagenomes</taxon>
    </lineage>
</organism>
<sequence>MAKSSTRKQITNEGRKMLYDVENAMFRLKRIEELGEGHSPVITESVPHLLQLLEMAHGFVESFRAKL</sequence>
<protein>
    <submittedName>
        <fullName evidence="1">Uncharacterized protein</fullName>
    </submittedName>
</protein>
<evidence type="ECO:0000313" key="1">
    <source>
        <dbReference type="EMBL" id="KKL23660.1"/>
    </source>
</evidence>
<name>A0A0F9BP68_9ZZZZ</name>
<dbReference type="EMBL" id="LAZR01036892">
    <property type="protein sequence ID" value="KKL23660.1"/>
    <property type="molecule type" value="Genomic_DNA"/>
</dbReference>
<reference evidence="1" key="1">
    <citation type="journal article" date="2015" name="Nature">
        <title>Complex archaea that bridge the gap between prokaryotes and eukaryotes.</title>
        <authorList>
            <person name="Spang A."/>
            <person name="Saw J.H."/>
            <person name="Jorgensen S.L."/>
            <person name="Zaremba-Niedzwiedzka K."/>
            <person name="Martijn J."/>
            <person name="Lind A.E."/>
            <person name="van Eijk R."/>
            <person name="Schleper C."/>
            <person name="Guy L."/>
            <person name="Ettema T.J."/>
        </authorList>
    </citation>
    <scope>NUCLEOTIDE SEQUENCE</scope>
</reference>
<gene>
    <name evidence="1" type="ORF">LCGC14_2423160</name>
</gene>
<proteinExistence type="predicted"/>